<dbReference type="Proteomes" id="UP000027238">
    <property type="component" value="Unassembled WGS sequence"/>
</dbReference>
<dbReference type="OMA" id="WQPARDL"/>
<reference evidence="3" key="1">
    <citation type="journal article" date="2014" name="Genome Announc.">
        <title>Draft genome sequence of Colletotrichum sublineola, a destructive pathogen of cultivated sorghum.</title>
        <authorList>
            <person name="Baroncelli R."/>
            <person name="Sanz-Martin J.M."/>
            <person name="Rech G.E."/>
            <person name="Sukno S.A."/>
            <person name="Thon M.R."/>
        </authorList>
    </citation>
    <scope>NUCLEOTIDE SEQUENCE [LARGE SCALE GENOMIC DNA]</scope>
    <source>
        <strain evidence="3">TX430BB</strain>
    </source>
</reference>
<evidence type="ECO:0000256" key="1">
    <source>
        <dbReference type="ARBA" id="ARBA00011353"/>
    </source>
</evidence>
<gene>
    <name evidence="2" type="ORF">CSUB01_00012</name>
</gene>
<comment type="subunit">
    <text evidence="1">Component of the NuA4 histone acetyltransferase complex.</text>
</comment>
<dbReference type="STRING" id="1173701.A0A066XXB7"/>
<evidence type="ECO:0008006" key="4">
    <source>
        <dbReference type="Google" id="ProtNLM"/>
    </source>
</evidence>
<protein>
    <recommendedName>
        <fullName evidence="4">Chromo domain-containing protein</fullName>
    </recommendedName>
</protein>
<accession>A0A066XXB7</accession>
<dbReference type="InterPro" id="IPR016197">
    <property type="entry name" value="Chromo-like_dom_sf"/>
</dbReference>
<dbReference type="Gene3D" id="2.40.50.40">
    <property type="match status" value="1"/>
</dbReference>
<dbReference type="HOGENOM" id="CLU_700222_0_0_1"/>
<dbReference type="EMBL" id="JMSE01000001">
    <property type="protein sequence ID" value="KDN72329.1"/>
    <property type="molecule type" value="Genomic_DNA"/>
</dbReference>
<dbReference type="OrthoDB" id="4800838at2759"/>
<organism evidence="2 3">
    <name type="scientific">Colletotrichum sublineola</name>
    <name type="common">Sorghum anthracnose fungus</name>
    <dbReference type="NCBI Taxonomy" id="1173701"/>
    <lineage>
        <taxon>Eukaryota</taxon>
        <taxon>Fungi</taxon>
        <taxon>Dikarya</taxon>
        <taxon>Ascomycota</taxon>
        <taxon>Pezizomycotina</taxon>
        <taxon>Sordariomycetes</taxon>
        <taxon>Hypocreomycetidae</taxon>
        <taxon>Glomerellales</taxon>
        <taxon>Glomerellaceae</taxon>
        <taxon>Colletotrichum</taxon>
        <taxon>Colletotrichum graminicola species complex</taxon>
    </lineage>
</organism>
<keyword evidence="3" id="KW-1185">Reference proteome</keyword>
<evidence type="ECO:0000313" key="2">
    <source>
        <dbReference type="EMBL" id="KDN72329.1"/>
    </source>
</evidence>
<evidence type="ECO:0000313" key="3">
    <source>
        <dbReference type="Proteomes" id="UP000027238"/>
    </source>
</evidence>
<dbReference type="eggNOG" id="ENOG502T4NM">
    <property type="taxonomic scope" value="Eukaryota"/>
</dbReference>
<dbReference type="SUPFAM" id="SSF54160">
    <property type="entry name" value="Chromo domain-like"/>
    <property type="match status" value="1"/>
</dbReference>
<proteinExistence type="predicted"/>
<dbReference type="AlphaFoldDB" id="A0A066XXB7"/>
<sequence length="390" mass="44011">MCVTEYNTHKPASGQVGGTNGHLIRLMNSALQEQHVRQGWRYEEPLVNNLFLEIAFVGSSRRYPNTAWPNDYTFQIVKVPAGPNTPPVAVNADLARLARRCNIHINKLHRFMRFPPVRAVVRTLLIELERAEAQPGPLLDEDGIINSVNETILDTSPSERKGLLMQPTAPGSDFADRALVVCLIKLYSHFESRSCWGFGFCDTRSATKVLVAIVGLFCNAWVHAPSIDESWSRLNTASAPPFVSHGSVASPLSQDLNPEVWFEWSLLYDPWIRRTNTTQVLHSDEGKDSDVAIPGLTAEVSQPEPEKEGRVVVKHNQKLDEERWAFKAILDSRWAGKAPRTGLQYLIDWEYAEPTWQPARDLSGCDRWVMEFHWGNHGKPGPVPRLRCFL</sequence>
<comment type="caution">
    <text evidence="2">The sequence shown here is derived from an EMBL/GenBank/DDBJ whole genome shotgun (WGS) entry which is preliminary data.</text>
</comment>
<name>A0A066XXB7_COLSU</name>